<dbReference type="Proteomes" id="UP000299102">
    <property type="component" value="Unassembled WGS sequence"/>
</dbReference>
<dbReference type="EMBL" id="BGZK01000133">
    <property type="protein sequence ID" value="GBP21863.1"/>
    <property type="molecule type" value="Genomic_DNA"/>
</dbReference>
<evidence type="ECO:0000313" key="2">
    <source>
        <dbReference type="Proteomes" id="UP000299102"/>
    </source>
</evidence>
<evidence type="ECO:0000313" key="1">
    <source>
        <dbReference type="EMBL" id="GBP21863.1"/>
    </source>
</evidence>
<keyword evidence="2" id="KW-1185">Reference proteome</keyword>
<sequence length="124" mass="14369">MGYTFIERLERIPTTSKHVRVLLCYTRWQQNITVQKNNNKASVESVSESTGPVVEKRWRKHRKSAIIKENPDSSFEDESKHLKDAAVSIKETILELSQRIAFEEVRLMQTECVHSKTEKLPPSS</sequence>
<comment type="caution">
    <text evidence="1">The sequence shown here is derived from an EMBL/GenBank/DDBJ whole genome shotgun (WGS) entry which is preliminary data.</text>
</comment>
<dbReference type="AlphaFoldDB" id="A0A4C1U665"/>
<reference evidence="1 2" key="1">
    <citation type="journal article" date="2019" name="Commun. Biol.">
        <title>The bagworm genome reveals a unique fibroin gene that provides high tensile strength.</title>
        <authorList>
            <person name="Kono N."/>
            <person name="Nakamura H."/>
            <person name="Ohtoshi R."/>
            <person name="Tomita M."/>
            <person name="Numata K."/>
            <person name="Arakawa K."/>
        </authorList>
    </citation>
    <scope>NUCLEOTIDE SEQUENCE [LARGE SCALE GENOMIC DNA]</scope>
</reference>
<accession>A0A4C1U665</accession>
<proteinExistence type="predicted"/>
<protein>
    <submittedName>
        <fullName evidence="1">Uncharacterized protein</fullName>
    </submittedName>
</protein>
<organism evidence="1 2">
    <name type="scientific">Eumeta variegata</name>
    <name type="common">Bagworm moth</name>
    <name type="synonym">Eumeta japonica</name>
    <dbReference type="NCBI Taxonomy" id="151549"/>
    <lineage>
        <taxon>Eukaryota</taxon>
        <taxon>Metazoa</taxon>
        <taxon>Ecdysozoa</taxon>
        <taxon>Arthropoda</taxon>
        <taxon>Hexapoda</taxon>
        <taxon>Insecta</taxon>
        <taxon>Pterygota</taxon>
        <taxon>Neoptera</taxon>
        <taxon>Endopterygota</taxon>
        <taxon>Lepidoptera</taxon>
        <taxon>Glossata</taxon>
        <taxon>Ditrysia</taxon>
        <taxon>Tineoidea</taxon>
        <taxon>Psychidae</taxon>
        <taxon>Oiketicinae</taxon>
        <taxon>Eumeta</taxon>
    </lineage>
</organism>
<gene>
    <name evidence="1" type="ORF">EVAR_6835_1</name>
</gene>
<name>A0A4C1U665_EUMVA</name>